<dbReference type="SUPFAM" id="SSF52047">
    <property type="entry name" value="RNI-like"/>
    <property type="match status" value="1"/>
</dbReference>
<dbReference type="Proteomes" id="UP000009168">
    <property type="component" value="Unassembled WGS sequence"/>
</dbReference>
<reference evidence="2" key="1">
    <citation type="journal article" date="2006" name="PLoS Biol.">
        <title>Macronuclear genome sequence of the ciliate Tetrahymena thermophila, a model eukaryote.</title>
        <authorList>
            <person name="Eisen J.A."/>
            <person name="Coyne R.S."/>
            <person name="Wu M."/>
            <person name="Wu D."/>
            <person name="Thiagarajan M."/>
            <person name="Wortman J.R."/>
            <person name="Badger J.H."/>
            <person name="Ren Q."/>
            <person name="Amedeo P."/>
            <person name="Jones K.M."/>
            <person name="Tallon L.J."/>
            <person name="Delcher A.L."/>
            <person name="Salzberg S.L."/>
            <person name="Silva J.C."/>
            <person name="Haas B.J."/>
            <person name="Majoros W.H."/>
            <person name="Farzad M."/>
            <person name="Carlton J.M."/>
            <person name="Smith R.K. Jr."/>
            <person name="Garg J."/>
            <person name="Pearlman R.E."/>
            <person name="Karrer K.M."/>
            <person name="Sun L."/>
            <person name="Manning G."/>
            <person name="Elde N.C."/>
            <person name="Turkewitz A.P."/>
            <person name="Asai D.J."/>
            <person name="Wilkes D.E."/>
            <person name="Wang Y."/>
            <person name="Cai H."/>
            <person name="Collins K."/>
            <person name="Stewart B.A."/>
            <person name="Lee S.R."/>
            <person name="Wilamowska K."/>
            <person name="Weinberg Z."/>
            <person name="Ruzzo W.L."/>
            <person name="Wloga D."/>
            <person name="Gaertig J."/>
            <person name="Frankel J."/>
            <person name="Tsao C.-C."/>
            <person name="Gorovsky M.A."/>
            <person name="Keeling P.J."/>
            <person name="Waller R.F."/>
            <person name="Patron N.J."/>
            <person name="Cherry J.M."/>
            <person name="Stover N.A."/>
            <person name="Krieger C.J."/>
            <person name="del Toro C."/>
            <person name="Ryder H.F."/>
            <person name="Williamson S.C."/>
            <person name="Barbeau R.A."/>
            <person name="Hamilton E.P."/>
            <person name="Orias E."/>
        </authorList>
    </citation>
    <scope>NUCLEOTIDE SEQUENCE [LARGE SCALE GENOMIC DNA]</scope>
    <source>
        <strain evidence="2">SB210</strain>
    </source>
</reference>
<evidence type="ECO:0000313" key="1">
    <source>
        <dbReference type="EMBL" id="EAR86024.1"/>
    </source>
</evidence>
<dbReference type="InParanoid" id="I7MD95"/>
<accession>I7MD95</accession>
<dbReference type="RefSeq" id="XP_976619.1">
    <property type="nucleotide sequence ID" value="XM_971526.2"/>
</dbReference>
<organism evidence="1 2">
    <name type="scientific">Tetrahymena thermophila (strain SB210)</name>
    <dbReference type="NCBI Taxonomy" id="312017"/>
    <lineage>
        <taxon>Eukaryota</taxon>
        <taxon>Sar</taxon>
        <taxon>Alveolata</taxon>
        <taxon>Ciliophora</taxon>
        <taxon>Intramacronucleata</taxon>
        <taxon>Oligohymenophorea</taxon>
        <taxon>Hymenostomatida</taxon>
        <taxon>Tetrahymenina</taxon>
        <taxon>Tetrahymenidae</taxon>
        <taxon>Tetrahymena</taxon>
    </lineage>
</organism>
<evidence type="ECO:0008006" key="3">
    <source>
        <dbReference type="Google" id="ProtNLM"/>
    </source>
</evidence>
<sequence length="554" mass="65094">MEQINQEIEIESVQNQLGSFLQRYLTITTLKEQLQIPYQSSYSTQFPSSSHQIDSDLDENSLQDLEIFNFQSIKTQNYFINYINHIDSSKVLIELSHQPYSYTLFQTVFQLINNNKFIQKVHLKFHYQMETQEISLLNDIMRKPGLIEFKLTLENNKIVTKIFTVISEILKESETLKSFSLEILNYPIKSNDTEILSQGISANKSLKEIEIVSYFLIHEYNLIIDAISNLEQLEIVKLDLTYSTDYISDSIEQIGLQIASKLKNLKEIYVQFKHFRIIDNNAIVKLLECIYSNQSITTISILFPFTSLDIEDFNPFNQVAKRKQPINLHLDIRIASNSAMDYLLQIFRLNTFKILDIKNFKNIHARLSRLLNSQIMYDEQIEQLNLQCSYNDLIQIDEGLSFNNQLHSVSLIIKFDIIDFVKLKEIGNFLQKIPKLSYLNLVFSDCKYDVKHLTNLIVNKLQSKSNMVYMRLTLFKYSSKQDQLIQFFEDNLNSRVILDVNPHNYTIQDPYLHIINITAREQLVIISKIFYFNKNIAPLLHYNPQFIFSDLYLD</sequence>
<proteinExistence type="predicted"/>
<name>I7MD95_TETTS</name>
<evidence type="ECO:0000313" key="2">
    <source>
        <dbReference type="Proteomes" id="UP000009168"/>
    </source>
</evidence>
<dbReference type="HOGENOM" id="CLU_492211_0_0_1"/>
<dbReference type="Gene3D" id="3.80.10.10">
    <property type="entry name" value="Ribonuclease Inhibitor"/>
    <property type="match status" value="1"/>
</dbReference>
<dbReference type="EMBL" id="GG662864">
    <property type="protein sequence ID" value="EAR86024.1"/>
    <property type="molecule type" value="Genomic_DNA"/>
</dbReference>
<dbReference type="AlphaFoldDB" id="I7MD95"/>
<keyword evidence="2" id="KW-1185">Reference proteome</keyword>
<dbReference type="KEGG" id="tet:TTHERM_00543640"/>
<gene>
    <name evidence="1" type="ORF">TTHERM_00543640</name>
</gene>
<dbReference type="FunCoup" id="I7MD95">
    <property type="interactions" value="10"/>
</dbReference>
<protein>
    <recommendedName>
        <fullName evidence="3">Kinase domain protein</fullName>
    </recommendedName>
</protein>
<dbReference type="InterPro" id="IPR032675">
    <property type="entry name" value="LRR_dom_sf"/>
</dbReference>
<dbReference type="GeneID" id="7835825"/>